<name>A0ABR6MC13_MICEC</name>
<evidence type="ECO:0000313" key="2">
    <source>
        <dbReference type="EMBL" id="MBB5112639.1"/>
    </source>
</evidence>
<sequence length="77" mass="8682">MLRRLGLARYGPGEADHLDIWAGLARSCGWWWPGEDVCVVVERPEAVRTEPVSGTAHDQIRLQPGGLRYRDGWQPLT</sequence>
<evidence type="ECO:0000259" key="1">
    <source>
        <dbReference type="Pfam" id="PF20530"/>
    </source>
</evidence>
<gene>
    <name evidence="2" type="ORF">FHU28_002478</name>
</gene>
<organism evidence="2 3">
    <name type="scientific">Micromonospora echinospora</name>
    <name type="common">Micromonospora purpurea</name>
    <dbReference type="NCBI Taxonomy" id="1877"/>
    <lineage>
        <taxon>Bacteria</taxon>
        <taxon>Bacillati</taxon>
        <taxon>Actinomycetota</taxon>
        <taxon>Actinomycetes</taxon>
        <taxon>Micromonosporales</taxon>
        <taxon>Micromonosporaceae</taxon>
        <taxon>Micromonospora</taxon>
    </lineage>
</organism>
<evidence type="ECO:0000313" key="3">
    <source>
        <dbReference type="Proteomes" id="UP000618986"/>
    </source>
</evidence>
<dbReference type="Pfam" id="PF20530">
    <property type="entry name" value="DUF6745"/>
    <property type="match status" value="1"/>
</dbReference>
<dbReference type="EMBL" id="JACHJC010000001">
    <property type="protein sequence ID" value="MBB5112639.1"/>
    <property type="molecule type" value="Genomic_DNA"/>
</dbReference>
<accession>A0ABR6MC13</accession>
<proteinExistence type="predicted"/>
<dbReference type="Proteomes" id="UP000618986">
    <property type="component" value="Unassembled WGS sequence"/>
</dbReference>
<reference evidence="2 3" key="1">
    <citation type="submission" date="2020-08" db="EMBL/GenBank/DDBJ databases">
        <title>Sequencing the genomes of 1000 actinobacteria strains.</title>
        <authorList>
            <person name="Klenk H.-P."/>
        </authorList>
    </citation>
    <scope>NUCLEOTIDE SEQUENCE [LARGE SCALE GENOMIC DNA]</scope>
    <source>
        <strain evidence="2 3">DSM 43036</strain>
    </source>
</reference>
<comment type="caution">
    <text evidence="2">The sequence shown here is derived from an EMBL/GenBank/DDBJ whole genome shotgun (WGS) entry which is preliminary data.</text>
</comment>
<dbReference type="InterPro" id="IPR046633">
    <property type="entry name" value="DUF6745"/>
</dbReference>
<feature type="domain" description="DUF6745" evidence="1">
    <location>
        <begin position="7"/>
        <end position="52"/>
    </location>
</feature>
<protein>
    <recommendedName>
        <fullName evidence="1">DUF6745 domain-containing protein</fullName>
    </recommendedName>
</protein>
<keyword evidence="3" id="KW-1185">Reference proteome</keyword>